<dbReference type="EMBL" id="WTYJ01000003">
    <property type="protein sequence ID" value="MXP00318.1"/>
    <property type="molecule type" value="Genomic_DNA"/>
</dbReference>
<dbReference type="InterPro" id="IPR003439">
    <property type="entry name" value="ABC_transporter-like_ATP-bd"/>
</dbReference>
<protein>
    <submittedName>
        <fullName evidence="6">ATP-binding cassette domain-containing protein</fullName>
    </submittedName>
</protein>
<dbReference type="Gene3D" id="3.40.50.300">
    <property type="entry name" value="P-loop containing nucleotide triphosphate hydrolases"/>
    <property type="match status" value="1"/>
</dbReference>
<sequence>MTLAAHDLTLQRGHRLLLDAVDLVLAPGELVCLLGPNGAGKSTLIRCLDGIWKPGAGSIHIDGTPLSRIGREELARTIAYVPQQSGETLGLSVAEMVTLGRAAHRHRENGAQRREMVHQVLARFNLQAMAQRPFDALSGGERQRVLIARAVAQDARYMLLDEPTSALDLRHQLETLRTVRRLVDENGIGALTAIHDLSAAARFADRVALLDQGRLVAVGRWQDVLTPARLAAVFGVQAHVGVVEGLPYILPADS</sequence>
<dbReference type="SMART" id="SM00382">
    <property type="entry name" value="AAA"/>
    <property type="match status" value="1"/>
</dbReference>
<dbReference type="PROSITE" id="PS50893">
    <property type="entry name" value="ABC_TRANSPORTER_2"/>
    <property type="match status" value="1"/>
</dbReference>
<evidence type="ECO:0000259" key="5">
    <source>
        <dbReference type="PROSITE" id="PS50893"/>
    </source>
</evidence>
<evidence type="ECO:0000256" key="3">
    <source>
        <dbReference type="ARBA" id="ARBA00022741"/>
    </source>
</evidence>
<dbReference type="GO" id="GO:0005524">
    <property type="term" value="F:ATP binding"/>
    <property type="evidence" value="ECO:0007669"/>
    <property type="project" value="UniProtKB-KW"/>
</dbReference>
<keyword evidence="3" id="KW-0547">Nucleotide-binding</keyword>
<dbReference type="PROSITE" id="PS00211">
    <property type="entry name" value="ABC_TRANSPORTER_1"/>
    <property type="match status" value="1"/>
</dbReference>
<proteinExistence type="inferred from homology"/>
<dbReference type="InterPro" id="IPR017871">
    <property type="entry name" value="ABC_transporter-like_CS"/>
</dbReference>
<evidence type="ECO:0000256" key="4">
    <source>
        <dbReference type="ARBA" id="ARBA00022840"/>
    </source>
</evidence>
<dbReference type="CDD" id="cd03214">
    <property type="entry name" value="ABC_Iron-Siderophores_B12_Hemin"/>
    <property type="match status" value="1"/>
</dbReference>
<comment type="caution">
    <text evidence="6">The sequence shown here is derived from an EMBL/GenBank/DDBJ whole genome shotgun (WGS) entry which is preliminary data.</text>
</comment>
<dbReference type="SUPFAM" id="SSF52540">
    <property type="entry name" value="P-loop containing nucleoside triphosphate hydrolases"/>
    <property type="match status" value="1"/>
</dbReference>
<accession>A0A6I4U035</accession>
<organism evidence="6 7">
    <name type="scientific">Croceibacterium xixiisoli</name>
    <dbReference type="NCBI Taxonomy" id="1476466"/>
    <lineage>
        <taxon>Bacteria</taxon>
        <taxon>Pseudomonadati</taxon>
        <taxon>Pseudomonadota</taxon>
        <taxon>Alphaproteobacteria</taxon>
        <taxon>Sphingomonadales</taxon>
        <taxon>Erythrobacteraceae</taxon>
        <taxon>Croceibacterium</taxon>
    </lineage>
</organism>
<name>A0A6I4U035_9SPHN</name>
<dbReference type="InterPro" id="IPR003593">
    <property type="entry name" value="AAA+_ATPase"/>
</dbReference>
<keyword evidence="2" id="KW-0813">Transport</keyword>
<dbReference type="InterPro" id="IPR027417">
    <property type="entry name" value="P-loop_NTPase"/>
</dbReference>
<dbReference type="FunFam" id="3.40.50.300:FF:000134">
    <property type="entry name" value="Iron-enterobactin ABC transporter ATP-binding protein"/>
    <property type="match status" value="1"/>
</dbReference>
<dbReference type="PANTHER" id="PTHR42794">
    <property type="entry name" value="HEMIN IMPORT ATP-BINDING PROTEIN HMUV"/>
    <property type="match status" value="1"/>
</dbReference>
<evidence type="ECO:0000256" key="2">
    <source>
        <dbReference type="ARBA" id="ARBA00022448"/>
    </source>
</evidence>
<dbReference type="Proteomes" id="UP000469430">
    <property type="component" value="Unassembled WGS sequence"/>
</dbReference>
<reference evidence="6 7" key="1">
    <citation type="submission" date="2019-12" db="EMBL/GenBank/DDBJ databases">
        <title>Genomic-based taxomic classification of the family Erythrobacteraceae.</title>
        <authorList>
            <person name="Xu L."/>
        </authorList>
    </citation>
    <scope>NUCLEOTIDE SEQUENCE [LARGE SCALE GENOMIC DNA]</scope>
    <source>
        <strain evidence="6 7">S36</strain>
    </source>
</reference>
<dbReference type="OrthoDB" id="9810077at2"/>
<evidence type="ECO:0000313" key="6">
    <source>
        <dbReference type="EMBL" id="MXP00318.1"/>
    </source>
</evidence>
<dbReference type="GO" id="GO:0016887">
    <property type="term" value="F:ATP hydrolysis activity"/>
    <property type="evidence" value="ECO:0007669"/>
    <property type="project" value="InterPro"/>
</dbReference>
<keyword evidence="4 6" id="KW-0067">ATP-binding</keyword>
<dbReference type="AlphaFoldDB" id="A0A6I4U035"/>
<dbReference type="PANTHER" id="PTHR42794:SF2">
    <property type="entry name" value="ABC TRANSPORTER ATP-BINDING PROTEIN"/>
    <property type="match status" value="1"/>
</dbReference>
<feature type="domain" description="ABC transporter" evidence="5">
    <location>
        <begin position="3"/>
        <end position="237"/>
    </location>
</feature>
<evidence type="ECO:0000313" key="7">
    <source>
        <dbReference type="Proteomes" id="UP000469430"/>
    </source>
</evidence>
<comment type="similarity">
    <text evidence="1">Belongs to the ABC transporter superfamily.</text>
</comment>
<gene>
    <name evidence="6" type="ORF">GRI97_15095</name>
</gene>
<dbReference type="Pfam" id="PF00005">
    <property type="entry name" value="ABC_tran"/>
    <property type="match status" value="1"/>
</dbReference>
<dbReference type="RefSeq" id="WP_161392030.1">
    <property type="nucleotide sequence ID" value="NZ_JBHSCP010000002.1"/>
</dbReference>
<keyword evidence="7" id="KW-1185">Reference proteome</keyword>
<evidence type="ECO:0000256" key="1">
    <source>
        <dbReference type="ARBA" id="ARBA00005417"/>
    </source>
</evidence>